<name>A0A9C6X3X8_FRAOC</name>
<sequence>MPDSHIGDLAREAAMTVCHTGSFGARRHGNVLGSSESGDSQFPVCDSVERTCSGEQVILSEIIRDIILSGTYPSSVLESAMLYFGLERCSVLICLLRVPFY</sequence>
<accession>A0A9C6X3X8</accession>
<dbReference type="GeneID" id="127750618"/>
<organism evidence="1 2">
    <name type="scientific">Frankliniella occidentalis</name>
    <name type="common">Western flower thrips</name>
    <name type="synonym">Euthrips occidentalis</name>
    <dbReference type="NCBI Taxonomy" id="133901"/>
    <lineage>
        <taxon>Eukaryota</taxon>
        <taxon>Metazoa</taxon>
        <taxon>Ecdysozoa</taxon>
        <taxon>Arthropoda</taxon>
        <taxon>Hexapoda</taxon>
        <taxon>Insecta</taxon>
        <taxon>Pterygota</taxon>
        <taxon>Neoptera</taxon>
        <taxon>Paraneoptera</taxon>
        <taxon>Thysanoptera</taxon>
        <taxon>Terebrantia</taxon>
        <taxon>Thripoidea</taxon>
        <taxon>Thripidae</taxon>
        <taxon>Frankliniella</taxon>
    </lineage>
</organism>
<keyword evidence="1" id="KW-1185">Reference proteome</keyword>
<proteinExistence type="predicted"/>
<dbReference type="RefSeq" id="XP_052128689.1">
    <property type="nucleotide sequence ID" value="XM_052272729.1"/>
</dbReference>
<evidence type="ECO:0000313" key="2">
    <source>
        <dbReference type="RefSeq" id="XP_052128689.1"/>
    </source>
</evidence>
<dbReference type="Proteomes" id="UP000504606">
    <property type="component" value="Unplaced"/>
</dbReference>
<evidence type="ECO:0000313" key="1">
    <source>
        <dbReference type="Proteomes" id="UP000504606"/>
    </source>
</evidence>
<dbReference type="KEGG" id="foc:127750618"/>
<dbReference type="AlphaFoldDB" id="A0A9C6X3X8"/>
<protein>
    <submittedName>
        <fullName evidence="2">Uncharacterized protein LOC127750618</fullName>
    </submittedName>
</protein>
<reference evidence="2" key="1">
    <citation type="submission" date="2025-08" db="UniProtKB">
        <authorList>
            <consortium name="RefSeq"/>
        </authorList>
    </citation>
    <scope>IDENTIFICATION</scope>
    <source>
        <tissue evidence="2">Whole organism</tissue>
    </source>
</reference>
<gene>
    <name evidence="2" type="primary">LOC127750618</name>
</gene>